<keyword evidence="10" id="KW-0443">Lipid metabolism</keyword>
<dbReference type="SUPFAM" id="SSF56059">
    <property type="entry name" value="Glutathione synthetase ATP-binding domain-like"/>
    <property type="match status" value="1"/>
</dbReference>
<evidence type="ECO:0000256" key="2">
    <source>
        <dbReference type="ARBA" id="ARBA00005060"/>
    </source>
</evidence>
<dbReference type="InterPro" id="IPR005479">
    <property type="entry name" value="CPAse_ATP-bd"/>
</dbReference>
<feature type="domain" description="Lipoyl-binding" evidence="15">
    <location>
        <begin position="590"/>
        <end position="666"/>
    </location>
</feature>
<comment type="pathway">
    <text evidence="2">Metabolic intermediate metabolism; propanoyl-CoA degradation; succinyl-CoA from propanoyl-CoA: step 1/3.</text>
</comment>
<feature type="domain" description="Biotin carboxylation" evidence="17">
    <location>
        <begin position="1"/>
        <end position="451"/>
    </location>
</feature>
<dbReference type="InterPro" id="IPR011764">
    <property type="entry name" value="Biotin_carboxylation_dom"/>
</dbReference>
<keyword evidence="7 14" id="KW-0067">ATP-binding</keyword>
<evidence type="ECO:0000256" key="3">
    <source>
        <dbReference type="ARBA" id="ARBA00013050"/>
    </source>
</evidence>
<dbReference type="GO" id="GO:0004658">
    <property type="term" value="F:propionyl-CoA carboxylase activity"/>
    <property type="evidence" value="ECO:0007669"/>
    <property type="project" value="UniProtKB-EC"/>
</dbReference>
<dbReference type="Gene3D" id="2.40.50.100">
    <property type="match status" value="1"/>
</dbReference>
<dbReference type="GO" id="GO:0005524">
    <property type="term" value="F:ATP binding"/>
    <property type="evidence" value="ECO:0007669"/>
    <property type="project" value="UniProtKB-UniRule"/>
</dbReference>
<evidence type="ECO:0000259" key="17">
    <source>
        <dbReference type="PROSITE" id="PS50979"/>
    </source>
</evidence>
<dbReference type="InterPro" id="IPR016185">
    <property type="entry name" value="PreATP-grasp_dom_sf"/>
</dbReference>
<dbReference type="SMART" id="SM00878">
    <property type="entry name" value="Biotin_carb_C"/>
    <property type="match status" value="1"/>
</dbReference>
<dbReference type="Pfam" id="PF02785">
    <property type="entry name" value="Biotin_carb_C"/>
    <property type="match status" value="1"/>
</dbReference>
<comment type="caution">
    <text evidence="18">The sequence shown here is derived from an EMBL/GenBank/DDBJ whole genome shotgun (WGS) entry which is preliminary data.</text>
</comment>
<evidence type="ECO:0000256" key="11">
    <source>
        <dbReference type="ARBA" id="ARBA00023211"/>
    </source>
</evidence>
<name>A0AAJ1X322_9RHOB</name>
<sequence>MFNKILIANRGEIACRVIKTARKMGIKTVAIYSDADRHALHVKMADEAVHIGPSPANQSYIVIENVMRAIKETGAEAVHPGYGFLSENAKFAEALEAAGVAFIGPPKGAIEAMGDKITSKKLAQEANVSTVPGYMGLIEDAEEAVKISNQVGYPVMIKASAGGGGKGMRIAWNDDEAREGFQSSKNEAASSFGDDRIFIEKFVTQPRHIEIQVLCDAHGNGIYLNERECSIQRRNQKVVEEAPSPFLDEATRKAMGEQSVALAKAVGYTSAGTVEFIVDGDRNFYFLEMNTRLQVEHPVTELITGVDLVEQMIRVANGEPLSITQDDVKINGWAIENRLYAEDPYRNFLPSIGRLTRYRPPEEVVLEDHIVRNDTGVFEGGEISMYYDPMIAKLCTWAPTREQAIEHQRNALDAFELEGIGHNLPFLAAVMDHPKFVSGDMTTAFIAEEYPDGFEGVTLDEAALRRIAAASAAMYRVREIRRTRVSGRMDNHERRVGSDWVVQMQGESFEVSIKADHEGSTVTFADGNTHRVTGDWVPGHSLAKMKIDGEALLLKVEKITAGFRIRSRGSDFNVHVRSPREAELAALMPEKQAPDTSKMLLCPMPGLIVKINVEVGDEVQDGQALCTVEAMKMENILRAEKQAIVSKVNAAPGDSLAVDDVIIEFE</sequence>
<reference evidence="18" key="1">
    <citation type="submission" date="2022-07" db="EMBL/GenBank/DDBJ databases">
        <authorList>
            <person name="Otstavnykh N."/>
            <person name="Isaeva M."/>
            <person name="Bystritskaya E."/>
        </authorList>
    </citation>
    <scope>NUCLEOTIDE SEQUENCE</scope>
    <source>
        <strain evidence="18">10Alg 79</strain>
    </source>
</reference>
<dbReference type="FunFam" id="3.30.1490.20:FF:000018">
    <property type="entry name" value="Biotin carboxylase"/>
    <property type="match status" value="1"/>
</dbReference>
<keyword evidence="19" id="KW-1185">Reference proteome</keyword>
<evidence type="ECO:0000256" key="7">
    <source>
        <dbReference type="ARBA" id="ARBA00022840"/>
    </source>
</evidence>
<dbReference type="SUPFAM" id="SSF51230">
    <property type="entry name" value="Single hybrid motif"/>
    <property type="match status" value="1"/>
</dbReference>
<dbReference type="NCBIfam" id="NF006367">
    <property type="entry name" value="PRK08591.1"/>
    <property type="match status" value="1"/>
</dbReference>
<comment type="cofactor">
    <cofactor evidence="1">
        <name>biotin</name>
        <dbReference type="ChEBI" id="CHEBI:57586"/>
    </cofactor>
</comment>
<evidence type="ECO:0000259" key="15">
    <source>
        <dbReference type="PROSITE" id="PS50968"/>
    </source>
</evidence>
<dbReference type="Proteomes" id="UP001227162">
    <property type="component" value="Unassembled WGS sequence"/>
</dbReference>
<dbReference type="Pfam" id="PF00289">
    <property type="entry name" value="Biotin_carb_N"/>
    <property type="match status" value="1"/>
</dbReference>
<dbReference type="InterPro" id="IPR005482">
    <property type="entry name" value="Biotin_COase_C"/>
</dbReference>
<dbReference type="Gene3D" id="3.30.700.30">
    <property type="match status" value="1"/>
</dbReference>
<evidence type="ECO:0000313" key="19">
    <source>
        <dbReference type="Proteomes" id="UP001227162"/>
    </source>
</evidence>
<dbReference type="PROSITE" id="PS50968">
    <property type="entry name" value="BIOTINYL_LIPOYL"/>
    <property type="match status" value="1"/>
</dbReference>
<dbReference type="RefSeq" id="WP_317624499.1">
    <property type="nucleotide sequence ID" value="NZ_JANFFA010000001.1"/>
</dbReference>
<dbReference type="EMBL" id="JANFFA010000001">
    <property type="protein sequence ID" value="MDQ2092888.1"/>
    <property type="molecule type" value="Genomic_DNA"/>
</dbReference>
<dbReference type="FunFam" id="3.40.50.20:FF:000010">
    <property type="entry name" value="Propionyl-CoA carboxylase subunit alpha"/>
    <property type="match status" value="1"/>
</dbReference>
<dbReference type="InterPro" id="IPR050856">
    <property type="entry name" value="Biotin_carboxylase_complex"/>
</dbReference>
<evidence type="ECO:0000256" key="6">
    <source>
        <dbReference type="ARBA" id="ARBA00022741"/>
    </source>
</evidence>
<dbReference type="InterPro" id="IPR011053">
    <property type="entry name" value="Single_hybrid_motif"/>
</dbReference>
<dbReference type="InterPro" id="IPR000089">
    <property type="entry name" value="Biotin_lipoyl"/>
</dbReference>
<keyword evidence="4" id="KW-0436">Ligase</keyword>
<evidence type="ECO:0000256" key="1">
    <source>
        <dbReference type="ARBA" id="ARBA00001953"/>
    </source>
</evidence>
<evidence type="ECO:0000256" key="8">
    <source>
        <dbReference type="ARBA" id="ARBA00022842"/>
    </source>
</evidence>
<dbReference type="InterPro" id="IPR011761">
    <property type="entry name" value="ATP-grasp"/>
</dbReference>
<feature type="domain" description="ATP-grasp" evidence="16">
    <location>
        <begin position="120"/>
        <end position="317"/>
    </location>
</feature>
<evidence type="ECO:0000256" key="5">
    <source>
        <dbReference type="ARBA" id="ARBA00022723"/>
    </source>
</evidence>
<dbReference type="PROSITE" id="PS00866">
    <property type="entry name" value="CPSASE_1"/>
    <property type="match status" value="1"/>
</dbReference>
<keyword evidence="9" id="KW-0442">Lipid degradation</keyword>
<evidence type="ECO:0000256" key="4">
    <source>
        <dbReference type="ARBA" id="ARBA00022598"/>
    </source>
</evidence>
<dbReference type="FunFam" id="3.30.470.20:FF:000028">
    <property type="entry name" value="Methylcrotonoyl-CoA carboxylase subunit alpha, mitochondrial"/>
    <property type="match status" value="1"/>
</dbReference>
<protein>
    <recommendedName>
        <fullName evidence="3">propionyl-CoA carboxylase</fullName>
        <ecNumber evidence="3">6.4.1.3</ecNumber>
    </recommendedName>
</protein>
<keyword evidence="6 14" id="KW-0547">Nucleotide-binding</keyword>
<dbReference type="EC" id="6.4.1.3" evidence="3"/>
<reference evidence="18" key="2">
    <citation type="submission" date="2023-04" db="EMBL/GenBank/DDBJ databases">
        <title>'Rhodoalgimonas zhirmunskyi' gen. nov., isolated from a red alga.</title>
        <authorList>
            <person name="Nedashkovskaya O.I."/>
            <person name="Otstavnykh N.Y."/>
            <person name="Bystritskaya E.P."/>
            <person name="Balabanova L.A."/>
            <person name="Isaeva M.P."/>
        </authorList>
    </citation>
    <scope>NUCLEOTIDE SEQUENCE</scope>
    <source>
        <strain evidence="18">10Alg 79</strain>
    </source>
</reference>
<dbReference type="InterPro" id="IPR011054">
    <property type="entry name" value="Rudment_hybrid_motif"/>
</dbReference>
<dbReference type="AlphaFoldDB" id="A0AAJ1X322"/>
<evidence type="ECO:0000313" key="18">
    <source>
        <dbReference type="EMBL" id="MDQ2092888.1"/>
    </source>
</evidence>
<gene>
    <name evidence="18" type="ORF">NOI20_02050</name>
</gene>
<keyword evidence="11" id="KW-0464">Manganese</keyword>
<dbReference type="InterPro" id="IPR005481">
    <property type="entry name" value="BC-like_N"/>
</dbReference>
<dbReference type="Pfam" id="PF00364">
    <property type="entry name" value="Biotin_lipoyl"/>
    <property type="match status" value="1"/>
</dbReference>
<dbReference type="InterPro" id="IPR041265">
    <property type="entry name" value="PCC_BT"/>
</dbReference>
<evidence type="ECO:0000256" key="12">
    <source>
        <dbReference type="ARBA" id="ARBA00023267"/>
    </source>
</evidence>
<keyword evidence="5" id="KW-0479">Metal-binding</keyword>
<accession>A0AAJ1X322</accession>
<dbReference type="PROSITE" id="PS50975">
    <property type="entry name" value="ATP_GRASP"/>
    <property type="match status" value="1"/>
</dbReference>
<dbReference type="PROSITE" id="PS50979">
    <property type="entry name" value="BC"/>
    <property type="match status" value="1"/>
</dbReference>
<evidence type="ECO:0000256" key="10">
    <source>
        <dbReference type="ARBA" id="ARBA00023098"/>
    </source>
</evidence>
<dbReference type="FunFam" id="2.40.50.100:FF:000003">
    <property type="entry name" value="Acetyl-CoA carboxylase biotin carboxyl carrier protein"/>
    <property type="match status" value="1"/>
</dbReference>
<keyword evidence="12" id="KW-0092">Biotin</keyword>
<dbReference type="Gene3D" id="3.30.470.20">
    <property type="entry name" value="ATP-grasp fold, B domain"/>
    <property type="match status" value="1"/>
</dbReference>
<dbReference type="SUPFAM" id="SSF52440">
    <property type="entry name" value="PreATP-grasp domain"/>
    <property type="match status" value="1"/>
</dbReference>
<evidence type="ECO:0000256" key="14">
    <source>
        <dbReference type="PROSITE-ProRule" id="PRU00409"/>
    </source>
</evidence>
<dbReference type="CDD" id="cd06850">
    <property type="entry name" value="biotinyl_domain"/>
    <property type="match status" value="1"/>
</dbReference>
<dbReference type="Pfam" id="PF02786">
    <property type="entry name" value="CPSase_L_D2"/>
    <property type="match status" value="1"/>
</dbReference>
<dbReference type="Pfam" id="PF18140">
    <property type="entry name" value="PCC_BT"/>
    <property type="match status" value="1"/>
</dbReference>
<comment type="catalytic activity">
    <reaction evidence="13">
        <text>propanoyl-CoA + hydrogencarbonate + ATP = (S)-methylmalonyl-CoA + ADP + phosphate + H(+)</text>
        <dbReference type="Rhea" id="RHEA:23720"/>
        <dbReference type="ChEBI" id="CHEBI:15378"/>
        <dbReference type="ChEBI" id="CHEBI:17544"/>
        <dbReference type="ChEBI" id="CHEBI:30616"/>
        <dbReference type="ChEBI" id="CHEBI:43474"/>
        <dbReference type="ChEBI" id="CHEBI:57327"/>
        <dbReference type="ChEBI" id="CHEBI:57392"/>
        <dbReference type="ChEBI" id="CHEBI:456216"/>
        <dbReference type="EC" id="6.4.1.3"/>
    </reaction>
    <physiologicalReaction direction="left-to-right" evidence="13">
        <dbReference type="Rhea" id="RHEA:23721"/>
    </physiologicalReaction>
</comment>
<dbReference type="GO" id="GO:0016042">
    <property type="term" value="P:lipid catabolic process"/>
    <property type="evidence" value="ECO:0007669"/>
    <property type="project" value="UniProtKB-KW"/>
</dbReference>
<dbReference type="PROSITE" id="PS00188">
    <property type="entry name" value="BIOTIN"/>
    <property type="match status" value="1"/>
</dbReference>
<dbReference type="PANTHER" id="PTHR18866">
    <property type="entry name" value="CARBOXYLASE:PYRUVATE/ACETYL-COA/PROPIONYL-COA CARBOXYLASE"/>
    <property type="match status" value="1"/>
</dbReference>
<organism evidence="18 19">
    <name type="scientific">Rhodalgimonas zhirmunskyi</name>
    <dbReference type="NCBI Taxonomy" id="2964767"/>
    <lineage>
        <taxon>Bacteria</taxon>
        <taxon>Pseudomonadati</taxon>
        <taxon>Pseudomonadota</taxon>
        <taxon>Alphaproteobacteria</taxon>
        <taxon>Rhodobacterales</taxon>
        <taxon>Roseobacteraceae</taxon>
        <taxon>Rhodalgimonas</taxon>
    </lineage>
</organism>
<evidence type="ECO:0000256" key="9">
    <source>
        <dbReference type="ARBA" id="ARBA00022963"/>
    </source>
</evidence>
<keyword evidence="8" id="KW-0460">Magnesium</keyword>
<dbReference type="PROSITE" id="PS00867">
    <property type="entry name" value="CPSASE_2"/>
    <property type="match status" value="1"/>
</dbReference>
<proteinExistence type="predicted"/>
<dbReference type="SUPFAM" id="SSF51246">
    <property type="entry name" value="Rudiment single hybrid motif"/>
    <property type="match status" value="1"/>
</dbReference>
<dbReference type="PANTHER" id="PTHR18866:SF33">
    <property type="entry name" value="METHYLCROTONOYL-COA CARBOXYLASE SUBUNIT ALPHA, MITOCHONDRIAL-RELATED"/>
    <property type="match status" value="1"/>
</dbReference>
<evidence type="ECO:0000259" key="16">
    <source>
        <dbReference type="PROSITE" id="PS50975"/>
    </source>
</evidence>
<dbReference type="GO" id="GO:0046872">
    <property type="term" value="F:metal ion binding"/>
    <property type="evidence" value="ECO:0007669"/>
    <property type="project" value="UniProtKB-KW"/>
</dbReference>
<evidence type="ECO:0000256" key="13">
    <source>
        <dbReference type="ARBA" id="ARBA00049495"/>
    </source>
</evidence>
<dbReference type="InterPro" id="IPR001882">
    <property type="entry name" value="Biotin_BS"/>
</dbReference>